<feature type="compositionally biased region" description="Polar residues" evidence="2">
    <location>
        <begin position="301"/>
        <end position="311"/>
    </location>
</feature>
<gene>
    <name evidence="3" type="ORF">SCF082_LOCUS1968</name>
</gene>
<feature type="region of interest" description="Disordered" evidence="2">
    <location>
        <begin position="294"/>
        <end position="385"/>
    </location>
</feature>
<evidence type="ECO:0000313" key="4">
    <source>
        <dbReference type="Proteomes" id="UP001642464"/>
    </source>
</evidence>
<feature type="coiled-coil region" evidence="1">
    <location>
        <begin position="103"/>
        <end position="224"/>
    </location>
</feature>
<dbReference type="Proteomes" id="UP001642464">
    <property type="component" value="Unassembled WGS sequence"/>
</dbReference>
<keyword evidence="1" id="KW-0175">Coiled coil</keyword>
<comment type="caution">
    <text evidence="3">The sequence shown here is derived from an EMBL/GenBank/DDBJ whole genome shotgun (WGS) entry which is preliminary data.</text>
</comment>
<dbReference type="EMBL" id="CAXAMM010000969">
    <property type="protein sequence ID" value="CAK8989790.1"/>
    <property type="molecule type" value="Genomic_DNA"/>
</dbReference>
<name>A0ABP0HI60_9DINO</name>
<sequence>MFQLGWLGETTETYTPLNWPSCWAIASMEHEDVSQLRKERALLLGELSTLRAKFELTLQTLRALLGLELSCTWADIVEHVELLTRVADGRKGKEPPDAEEREVEELQQLLLNAEMDLDEKEKQLEEQQNRVQSLSNVLAKQQNVLDMTAAQLSNQQEQKDMVSRQSEQLVALTVERDRLRDDRDRLRHEAEQLRELSHVQQRRLQEKESQLSSAEASLATNQQALFRREKELGALQADHQRQQVEIEELCEAVTWRDNEVEHIRSQLEVFEAAERRKHSYRSGSSTFLGRVASARSLDGSEPSSSIGSAQPSARGERRPESSVPSTPGAAPTAVSPTSSRRALRPVAPLASMDKEERAAFLSHFPMASRTERHLRHRIDSSKHKY</sequence>
<organism evidence="3 4">
    <name type="scientific">Durusdinium trenchii</name>
    <dbReference type="NCBI Taxonomy" id="1381693"/>
    <lineage>
        <taxon>Eukaryota</taxon>
        <taxon>Sar</taxon>
        <taxon>Alveolata</taxon>
        <taxon>Dinophyceae</taxon>
        <taxon>Suessiales</taxon>
        <taxon>Symbiodiniaceae</taxon>
        <taxon>Durusdinium</taxon>
    </lineage>
</organism>
<proteinExistence type="predicted"/>
<protein>
    <recommendedName>
        <fullName evidence="5">Cilia- and flagella-associated protein 157</fullName>
    </recommendedName>
</protein>
<evidence type="ECO:0000256" key="2">
    <source>
        <dbReference type="SAM" id="MobiDB-lite"/>
    </source>
</evidence>
<accession>A0ABP0HI60</accession>
<evidence type="ECO:0000256" key="1">
    <source>
        <dbReference type="SAM" id="Coils"/>
    </source>
</evidence>
<keyword evidence="4" id="KW-1185">Reference proteome</keyword>
<evidence type="ECO:0000313" key="3">
    <source>
        <dbReference type="EMBL" id="CAK8989790.1"/>
    </source>
</evidence>
<evidence type="ECO:0008006" key="5">
    <source>
        <dbReference type="Google" id="ProtNLM"/>
    </source>
</evidence>
<reference evidence="3 4" key="1">
    <citation type="submission" date="2024-02" db="EMBL/GenBank/DDBJ databases">
        <authorList>
            <person name="Chen Y."/>
            <person name="Shah S."/>
            <person name="Dougan E. K."/>
            <person name="Thang M."/>
            <person name="Chan C."/>
        </authorList>
    </citation>
    <scope>NUCLEOTIDE SEQUENCE [LARGE SCALE GENOMIC DNA]</scope>
</reference>